<evidence type="ECO:0000313" key="2">
    <source>
        <dbReference type="Proteomes" id="UP000607435"/>
    </source>
</evidence>
<comment type="caution">
    <text evidence="1">The sequence shown here is derived from an EMBL/GenBank/DDBJ whole genome shotgun (WGS) entry which is preliminary data.</text>
</comment>
<dbReference type="Proteomes" id="UP000607435">
    <property type="component" value="Unassembled WGS sequence"/>
</dbReference>
<dbReference type="RefSeq" id="WP_186846833.1">
    <property type="nucleotide sequence ID" value="NZ_JACOME010000006.1"/>
</dbReference>
<reference evidence="1 2" key="1">
    <citation type="submission" date="2020-08" db="EMBL/GenBank/DDBJ databases">
        <title>Winogradskyella ouciana sp. nov., isolated from the hadal seawater of the Mariana Trench.</title>
        <authorList>
            <person name="He X."/>
        </authorList>
    </citation>
    <scope>NUCLEOTIDE SEQUENCE [LARGE SCALE GENOMIC DNA]</scope>
    <source>
        <strain evidence="1 2">KCTC 22026</strain>
    </source>
</reference>
<evidence type="ECO:0000313" key="1">
    <source>
        <dbReference type="EMBL" id="MBC3847727.1"/>
    </source>
</evidence>
<proteinExistence type="predicted"/>
<protein>
    <submittedName>
        <fullName evidence="1">Uncharacterized protein</fullName>
    </submittedName>
</protein>
<gene>
    <name evidence="1" type="ORF">H6H04_15120</name>
</gene>
<accession>A0ABR6Y4S8</accession>
<dbReference type="EMBL" id="JACOME010000006">
    <property type="protein sequence ID" value="MBC3847727.1"/>
    <property type="molecule type" value="Genomic_DNA"/>
</dbReference>
<organism evidence="1 2">
    <name type="scientific">Winogradskyella echinorum</name>
    <dbReference type="NCBI Taxonomy" id="538189"/>
    <lineage>
        <taxon>Bacteria</taxon>
        <taxon>Pseudomonadati</taxon>
        <taxon>Bacteroidota</taxon>
        <taxon>Flavobacteriia</taxon>
        <taxon>Flavobacteriales</taxon>
        <taxon>Flavobacteriaceae</taxon>
        <taxon>Winogradskyella</taxon>
    </lineage>
</organism>
<name>A0ABR6Y4S8_9FLAO</name>
<keyword evidence="2" id="KW-1185">Reference proteome</keyword>
<sequence>MKNFEVTFKNGLLLDKQTGKRINLKPFETYYLQGDDNSFLLEEYIKTDYKPLDASQKLKTLENRHNGYELKQLASAGDKFVFRVGLGKRFEEDVVREYLFDAALQEDLYMKKKHNKASWTLCNCVCNSPNLLEGELGFPFQNVEANSLSELFANVVSTYFNMKRSTACNAFKTFYYYPKEDRPTLYWLKSSKKLNLDLKRKAIVINRKQKEILKRN</sequence>